<sequence>MSRPDDQRLDQLLATSHDALWLWQIRPDQIRLGSPWRKMLGIADDTVLKPGIDEWLDRIHPDEKPRVNQALQQHISGVSPLLECEHRLEHEDGSWRWVLLRGRCLHDGTGQPLELVGSFTDITAQKVLDPYTRLPNRILFLDRLERSLGRLRHAPNHIVAALNLRIHLSQGYTELLGRDQLSQLARTIGERIAAEVRPWDLVAQFGELEFAVLLEMVTSTDDLPAIFKRLIAALRKPVQVDDNLISLQVALGGADSTVISTNEEQLLRAAESAAALAQEHGSNQYVHYDPATQDQLSRRLRFESELLRAIEDSAFDAYFQPILNLADGSLHGFEALVRWQRAGSMVSPDDFIPILERQGLISQLTWIMLQKSLVRHEEWLAAGLVPSSSRVSVNFPPEQLQDPALVGLLRIMLDNVRVPTCRLKVEITERSLVSDSGLVQQTLQALHAAGIEVALDDFGTGYSSLSMLHRFELDNLKIDRSFVSELEHSEQAGSITRAIVGLAASSSLSTTAEGIETVPQLYHLRSLGVSYGQGYLFSKALPAEDIPRWLREDLPRLHGLFQPG</sequence>
<dbReference type="NCBIfam" id="TIGR00229">
    <property type="entry name" value="sensory_box"/>
    <property type="match status" value="1"/>
</dbReference>
<dbReference type="Gene3D" id="3.30.70.270">
    <property type="match status" value="1"/>
</dbReference>
<dbReference type="InterPro" id="IPR050706">
    <property type="entry name" value="Cyclic-di-GMP_PDE-like"/>
</dbReference>
<dbReference type="SMART" id="SM00267">
    <property type="entry name" value="GGDEF"/>
    <property type="match status" value="1"/>
</dbReference>
<protein>
    <submittedName>
        <fullName evidence="4">EAL domain-containing protein</fullName>
    </submittedName>
</protein>
<dbReference type="SUPFAM" id="SSF55073">
    <property type="entry name" value="Nucleotide cyclase"/>
    <property type="match status" value="1"/>
</dbReference>
<gene>
    <name evidence="4" type="ORF">INR99_06960</name>
</gene>
<dbReference type="Pfam" id="PF08447">
    <property type="entry name" value="PAS_3"/>
    <property type="match status" value="1"/>
</dbReference>
<proteinExistence type="predicted"/>
<evidence type="ECO:0000259" key="3">
    <source>
        <dbReference type="PROSITE" id="PS50887"/>
    </source>
</evidence>
<dbReference type="InterPro" id="IPR000014">
    <property type="entry name" value="PAS"/>
</dbReference>
<dbReference type="Gene3D" id="3.30.450.20">
    <property type="entry name" value="PAS domain"/>
    <property type="match status" value="1"/>
</dbReference>
<organism evidence="4 5">
    <name type="scientific">Chitinilyticum piscinae</name>
    <dbReference type="NCBI Taxonomy" id="2866724"/>
    <lineage>
        <taxon>Bacteria</taxon>
        <taxon>Pseudomonadati</taxon>
        <taxon>Pseudomonadota</taxon>
        <taxon>Betaproteobacteria</taxon>
        <taxon>Neisseriales</taxon>
        <taxon>Chitinibacteraceae</taxon>
        <taxon>Chitinilyticum</taxon>
    </lineage>
</organism>
<dbReference type="CDD" id="cd00130">
    <property type="entry name" value="PAS"/>
    <property type="match status" value="1"/>
</dbReference>
<dbReference type="RefSeq" id="WP_194115603.1">
    <property type="nucleotide sequence ID" value="NZ_JADFUA010000003.1"/>
</dbReference>
<dbReference type="AlphaFoldDB" id="A0A8J7K1T4"/>
<reference evidence="4 5" key="1">
    <citation type="submission" date="2020-10" db="EMBL/GenBank/DDBJ databases">
        <title>The genome sequence of Chitinilyticum litopenaei 4Y14.</title>
        <authorList>
            <person name="Liu Y."/>
        </authorList>
    </citation>
    <scope>NUCLEOTIDE SEQUENCE [LARGE SCALE GENOMIC DNA]</scope>
    <source>
        <strain evidence="4 5">4Y14</strain>
    </source>
</reference>
<dbReference type="EMBL" id="JADFUA010000003">
    <property type="protein sequence ID" value="MBE9609082.1"/>
    <property type="molecule type" value="Genomic_DNA"/>
</dbReference>
<evidence type="ECO:0000313" key="4">
    <source>
        <dbReference type="EMBL" id="MBE9609082.1"/>
    </source>
</evidence>
<dbReference type="PROSITE" id="PS50883">
    <property type="entry name" value="EAL"/>
    <property type="match status" value="1"/>
</dbReference>
<dbReference type="NCBIfam" id="TIGR00254">
    <property type="entry name" value="GGDEF"/>
    <property type="match status" value="1"/>
</dbReference>
<evidence type="ECO:0000313" key="5">
    <source>
        <dbReference type="Proteomes" id="UP000604481"/>
    </source>
</evidence>
<dbReference type="SMART" id="SM00086">
    <property type="entry name" value="PAC"/>
    <property type="match status" value="1"/>
</dbReference>
<dbReference type="CDD" id="cd01948">
    <property type="entry name" value="EAL"/>
    <property type="match status" value="1"/>
</dbReference>
<dbReference type="InterPro" id="IPR001610">
    <property type="entry name" value="PAC"/>
</dbReference>
<dbReference type="InterPro" id="IPR000160">
    <property type="entry name" value="GGDEF_dom"/>
</dbReference>
<dbReference type="Pfam" id="PF00563">
    <property type="entry name" value="EAL"/>
    <property type="match status" value="1"/>
</dbReference>
<feature type="domain" description="PAC" evidence="1">
    <location>
        <begin position="82"/>
        <end position="134"/>
    </location>
</feature>
<dbReference type="Pfam" id="PF00990">
    <property type="entry name" value="GGDEF"/>
    <property type="match status" value="1"/>
</dbReference>
<dbReference type="PANTHER" id="PTHR33121:SF70">
    <property type="entry name" value="SIGNALING PROTEIN YKOW"/>
    <property type="match status" value="1"/>
</dbReference>
<evidence type="ECO:0000259" key="1">
    <source>
        <dbReference type="PROSITE" id="PS50113"/>
    </source>
</evidence>
<dbReference type="SMART" id="SM00052">
    <property type="entry name" value="EAL"/>
    <property type="match status" value="1"/>
</dbReference>
<accession>A0A8J7K1T4</accession>
<feature type="domain" description="EAL" evidence="2">
    <location>
        <begin position="299"/>
        <end position="554"/>
    </location>
</feature>
<keyword evidence="5" id="KW-1185">Reference proteome</keyword>
<dbReference type="InterPro" id="IPR000700">
    <property type="entry name" value="PAS-assoc_C"/>
</dbReference>
<dbReference type="PROSITE" id="PS50887">
    <property type="entry name" value="GGDEF"/>
    <property type="match status" value="1"/>
</dbReference>
<dbReference type="PANTHER" id="PTHR33121">
    <property type="entry name" value="CYCLIC DI-GMP PHOSPHODIESTERASE PDEF"/>
    <property type="match status" value="1"/>
</dbReference>
<comment type="caution">
    <text evidence="4">The sequence shown here is derived from an EMBL/GenBank/DDBJ whole genome shotgun (WGS) entry which is preliminary data.</text>
</comment>
<dbReference type="SUPFAM" id="SSF55785">
    <property type="entry name" value="PYP-like sensor domain (PAS domain)"/>
    <property type="match status" value="1"/>
</dbReference>
<feature type="domain" description="GGDEF" evidence="3">
    <location>
        <begin position="157"/>
        <end position="290"/>
    </location>
</feature>
<dbReference type="InterPro" id="IPR013655">
    <property type="entry name" value="PAS_fold_3"/>
</dbReference>
<dbReference type="Proteomes" id="UP000604481">
    <property type="component" value="Unassembled WGS sequence"/>
</dbReference>
<evidence type="ECO:0000259" key="2">
    <source>
        <dbReference type="PROSITE" id="PS50883"/>
    </source>
</evidence>
<name>A0A8J7K1T4_9NEIS</name>
<dbReference type="InterPro" id="IPR001633">
    <property type="entry name" value="EAL_dom"/>
</dbReference>
<dbReference type="Gene3D" id="3.20.20.450">
    <property type="entry name" value="EAL domain"/>
    <property type="match status" value="1"/>
</dbReference>
<dbReference type="SUPFAM" id="SSF141868">
    <property type="entry name" value="EAL domain-like"/>
    <property type="match status" value="1"/>
</dbReference>
<dbReference type="PROSITE" id="PS50113">
    <property type="entry name" value="PAC"/>
    <property type="match status" value="1"/>
</dbReference>
<dbReference type="InterPro" id="IPR035919">
    <property type="entry name" value="EAL_sf"/>
</dbReference>
<dbReference type="GO" id="GO:0071111">
    <property type="term" value="F:cyclic-guanylate-specific phosphodiesterase activity"/>
    <property type="evidence" value="ECO:0007669"/>
    <property type="project" value="InterPro"/>
</dbReference>
<dbReference type="InterPro" id="IPR029787">
    <property type="entry name" value="Nucleotide_cyclase"/>
</dbReference>
<dbReference type="InterPro" id="IPR043128">
    <property type="entry name" value="Rev_trsase/Diguanyl_cyclase"/>
</dbReference>
<dbReference type="InterPro" id="IPR035965">
    <property type="entry name" value="PAS-like_dom_sf"/>
</dbReference>